<dbReference type="PANTHER" id="PTHR46093:SF18">
    <property type="entry name" value="FIBRONECTIN TYPE-III DOMAIN-CONTAINING PROTEIN"/>
    <property type="match status" value="1"/>
</dbReference>
<proteinExistence type="predicted"/>
<feature type="region of interest" description="Disordered" evidence="3">
    <location>
        <begin position="155"/>
        <end position="194"/>
    </location>
</feature>
<accession>A0A538SCT6</accession>
<evidence type="ECO:0000256" key="1">
    <source>
        <dbReference type="ARBA" id="ARBA00022441"/>
    </source>
</evidence>
<evidence type="ECO:0000256" key="2">
    <source>
        <dbReference type="ARBA" id="ARBA00022737"/>
    </source>
</evidence>
<sequence length="266" mass="28073">MAPGGTLPAPRRGHTAVYDPVNDRILVFGGFNDITFFNDTWALALSGIPQWTKVETRGRPPSPRYGQAAAYDPVSRRMVVFGGYNGAFLDDGFALDLSATPTWSPIAGGSDQPPVRDFHTIVFDPRNDRLVLYGGNDGMPLGDVWGLSLDRGAGPPLKAANPPPAVPGEPGAGSSDPRAPTLSLDGQPRPSRGGLDVTFSLPSAGAARLEVLDVGGRVVAWREVGFLGAGQHRVDLSGGQGLPSGVFWLRLTQGNRAVSRKVVVLQ</sequence>
<evidence type="ECO:0000313" key="5">
    <source>
        <dbReference type="Proteomes" id="UP000320184"/>
    </source>
</evidence>
<protein>
    <submittedName>
        <fullName evidence="4">T9SS type A sorting domain-containing protein</fullName>
    </submittedName>
</protein>
<dbReference type="NCBIfam" id="TIGR04183">
    <property type="entry name" value="Por_Secre_tail"/>
    <property type="match status" value="1"/>
</dbReference>
<dbReference type="Gene3D" id="2.120.10.80">
    <property type="entry name" value="Kelch-type beta propeller"/>
    <property type="match status" value="1"/>
</dbReference>
<evidence type="ECO:0000256" key="3">
    <source>
        <dbReference type="SAM" id="MobiDB-lite"/>
    </source>
</evidence>
<dbReference type="InterPro" id="IPR026444">
    <property type="entry name" value="Secre_tail"/>
</dbReference>
<dbReference type="AlphaFoldDB" id="A0A538SCT6"/>
<dbReference type="Pfam" id="PF24681">
    <property type="entry name" value="Kelch_KLHDC2_KLHL20_DRC7"/>
    <property type="match status" value="1"/>
</dbReference>
<evidence type="ECO:0000313" key="4">
    <source>
        <dbReference type="EMBL" id="TMQ49173.1"/>
    </source>
</evidence>
<keyword evidence="2" id="KW-0677">Repeat</keyword>
<dbReference type="PANTHER" id="PTHR46093">
    <property type="entry name" value="ACYL-COA-BINDING DOMAIN-CONTAINING PROTEIN 5"/>
    <property type="match status" value="1"/>
</dbReference>
<dbReference type="InterPro" id="IPR011043">
    <property type="entry name" value="Gal_Oxase/kelch_b-propeller"/>
</dbReference>
<dbReference type="SUPFAM" id="SSF50965">
    <property type="entry name" value="Galactose oxidase, central domain"/>
    <property type="match status" value="1"/>
</dbReference>
<dbReference type="InterPro" id="IPR015915">
    <property type="entry name" value="Kelch-typ_b-propeller"/>
</dbReference>
<reference evidence="4 5" key="1">
    <citation type="journal article" date="2019" name="Nat. Microbiol.">
        <title>Mediterranean grassland soil C-N compound turnover is dependent on rainfall and depth, and is mediated by genomically divergent microorganisms.</title>
        <authorList>
            <person name="Diamond S."/>
            <person name="Andeer P.F."/>
            <person name="Li Z."/>
            <person name="Crits-Christoph A."/>
            <person name="Burstein D."/>
            <person name="Anantharaman K."/>
            <person name="Lane K.R."/>
            <person name="Thomas B.C."/>
            <person name="Pan C."/>
            <person name="Northen T.R."/>
            <person name="Banfield J.F."/>
        </authorList>
    </citation>
    <scope>NUCLEOTIDE SEQUENCE [LARGE SCALE GENOMIC DNA]</scope>
    <source>
        <strain evidence="4">WS_3</strain>
    </source>
</reference>
<dbReference type="Proteomes" id="UP000320184">
    <property type="component" value="Unassembled WGS sequence"/>
</dbReference>
<keyword evidence="1" id="KW-0880">Kelch repeat</keyword>
<comment type="caution">
    <text evidence="4">The sequence shown here is derived from an EMBL/GenBank/DDBJ whole genome shotgun (WGS) entry which is preliminary data.</text>
</comment>
<gene>
    <name evidence="4" type="ORF">E6K73_10525</name>
</gene>
<name>A0A538SCT6_UNCEI</name>
<dbReference type="EMBL" id="VBOT01000127">
    <property type="protein sequence ID" value="TMQ49173.1"/>
    <property type="molecule type" value="Genomic_DNA"/>
</dbReference>
<organism evidence="4 5">
    <name type="scientific">Eiseniibacteriota bacterium</name>
    <dbReference type="NCBI Taxonomy" id="2212470"/>
    <lineage>
        <taxon>Bacteria</taxon>
        <taxon>Candidatus Eiseniibacteriota</taxon>
    </lineage>
</organism>